<dbReference type="GO" id="GO:0006355">
    <property type="term" value="P:regulation of DNA-templated transcription"/>
    <property type="evidence" value="ECO:0007669"/>
    <property type="project" value="InterPro"/>
</dbReference>
<dbReference type="SMART" id="SM00401">
    <property type="entry name" value="ZnF_GATA"/>
    <property type="match status" value="1"/>
</dbReference>
<gene>
    <name evidence="3" type="ORF">DICPUDRAFT_77360</name>
</gene>
<dbReference type="EMBL" id="GL871011">
    <property type="protein sequence ID" value="EGC36978.1"/>
    <property type="molecule type" value="Genomic_DNA"/>
</dbReference>
<organism evidence="3 4">
    <name type="scientific">Dictyostelium purpureum</name>
    <name type="common">Slime mold</name>
    <dbReference type="NCBI Taxonomy" id="5786"/>
    <lineage>
        <taxon>Eukaryota</taxon>
        <taxon>Amoebozoa</taxon>
        <taxon>Evosea</taxon>
        <taxon>Eumycetozoa</taxon>
        <taxon>Dictyostelia</taxon>
        <taxon>Dictyosteliales</taxon>
        <taxon>Dictyosteliaceae</taxon>
        <taxon>Dictyostelium</taxon>
    </lineage>
</organism>
<dbReference type="InterPro" id="IPR000679">
    <property type="entry name" value="Znf_GATA"/>
</dbReference>
<dbReference type="AlphaFoldDB" id="F0ZGD8"/>
<evidence type="ECO:0000256" key="1">
    <source>
        <dbReference type="SAM" id="MobiDB-lite"/>
    </source>
</evidence>
<dbReference type="SUPFAM" id="SSF57716">
    <property type="entry name" value="Glucocorticoid receptor-like (DNA-binding domain)"/>
    <property type="match status" value="1"/>
</dbReference>
<dbReference type="RefSeq" id="XP_003286475.1">
    <property type="nucleotide sequence ID" value="XM_003286427.1"/>
</dbReference>
<dbReference type="GO" id="GO:0043565">
    <property type="term" value="F:sequence-specific DNA binding"/>
    <property type="evidence" value="ECO:0007669"/>
    <property type="project" value="InterPro"/>
</dbReference>
<dbReference type="Gene3D" id="3.30.50.10">
    <property type="entry name" value="Erythroid Transcription Factor GATA-1, subunit A"/>
    <property type="match status" value="1"/>
</dbReference>
<accession>F0ZGD8</accession>
<feature type="domain" description="GATA-type" evidence="2">
    <location>
        <begin position="35"/>
        <end position="92"/>
    </location>
</feature>
<evidence type="ECO:0000259" key="2">
    <source>
        <dbReference type="SMART" id="SM00401"/>
    </source>
</evidence>
<name>F0ZGD8_DICPU</name>
<proteinExistence type="predicted"/>
<dbReference type="KEGG" id="dpp:DICPUDRAFT_77360"/>
<dbReference type="Proteomes" id="UP000001064">
    <property type="component" value="Unassembled WGS sequence"/>
</dbReference>
<dbReference type="InterPro" id="IPR013088">
    <property type="entry name" value="Znf_NHR/GATA"/>
</dbReference>
<dbReference type="GO" id="GO:0008270">
    <property type="term" value="F:zinc ion binding"/>
    <property type="evidence" value="ECO:0007669"/>
    <property type="project" value="InterPro"/>
</dbReference>
<evidence type="ECO:0000313" key="4">
    <source>
        <dbReference type="Proteomes" id="UP000001064"/>
    </source>
</evidence>
<feature type="region of interest" description="Disordered" evidence="1">
    <location>
        <begin position="1"/>
        <end position="41"/>
    </location>
</feature>
<keyword evidence="4" id="KW-1185">Reference proteome</keyword>
<dbReference type="Pfam" id="PF00320">
    <property type="entry name" value="GATA"/>
    <property type="match status" value="1"/>
</dbReference>
<dbReference type="OrthoDB" id="21390at2759"/>
<reference evidence="4" key="1">
    <citation type="journal article" date="2011" name="Genome Biol.">
        <title>Comparative genomics of the social amoebae Dictyostelium discoideum and Dictyostelium purpureum.</title>
        <authorList>
            <consortium name="US DOE Joint Genome Institute (JGI-PGF)"/>
            <person name="Sucgang R."/>
            <person name="Kuo A."/>
            <person name="Tian X."/>
            <person name="Salerno W."/>
            <person name="Parikh A."/>
            <person name="Feasley C.L."/>
            <person name="Dalin E."/>
            <person name="Tu H."/>
            <person name="Huang E."/>
            <person name="Barry K."/>
            <person name="Lindquist E."/>
            <person name="Shapiro H."/>
            <person name="Bruce D."/>
            <person name="Schmutz J."/>
            <person name="Salamov A."/>
            <person name="Fey P."/>
            <person name="Gaudet P."/>
            <person name="Anjard C."/>
            <person name="Babu M.M."/>
            <person name="Basu S."/>
            <person name="Bushmanova Y."/>
            <person name="van der Wel H."/>
            <person name="Katoh-Kurasawa M."/>
            <person name="Dinh C."/>
            <person name="Coutinho P.M."/>
            <person name="Saito T."/>
            <person name="Elias M."/>
            <person name="Schaap P."/>
            <person name="Kay R.R."/>
            <person name="Henrissat B."/>
            <person name="Eichinger L."/>
            <person name="Rivero F."/>
            <person name="Putnam N.H."/>
            <person name="West C.M."/>
            <person name="Loomis W.F."/>
            <person name="Chisholm R.L."/>
            <person name="Shaulsky G."/>
            <person name="Strassmann J.E."/>
            <person name="Queller D.C."/>
            <person name="Kuspa A."/>
            <person name="Grigoriev I.V."/>
        </authorList>
    </citation>
    <scope>NUCLEOTIDE SEQUENCE [LARGE SCALE GENOMIC DNA]</scope>
    <source>
        <strain evidence="4">QSDP1</strain>
    </source>
</reference>
<sequence length="127" mass="14872">MARRNYGRKVANKKVEKTETTNTEFVPRKKGRPKKERPDPCYVCRTRTTPEWRNGKVDINGVTIEVSLCNACGLHNAKQIKNGEISREQHSIYNLLNPEEEEEEEIVEYRVEKVEIDYVSEEEDDDE</sequence>
<dbReference type="GeneID" id="10503869"/>
<dbReference type="InParanoid" id="F0ZGD8"/>
<protein>
    <recommendedName>
        <fullName evidence="2">GATA-type domain-containing protein</fullName>
    </recommendedName>
</protein>
<dbReference type="VEuPathDB" id="AmoebaDB:DICPUDRAFT_77360"/>
<evidence type="ECO:0000313" key="3">
    <source>
        <dbReference type="EMBL" id="EGC36978.1"/>
    </source>
</evidence>
<feature type="compositionally biased region" description="Basic residues" evidence="1">
    <location>
        <begin position="1"/>
        <end position="12"/>
    </location>
</feature>
<dbReference type="STRING" id="5786.F0ZGD8"/>